<evidence type="ECO:0000313" key="2">
    <source>
        <dbReference type="Proteomes" id="UP000016936"/>
    </source>
</evidence>
<dbReference type="EMBL" id="KB445583">
    <property type="protein sequence ID" value="EMD87115.1"/>
    <property type="molecule type" value="Genomic_DNA"/>
</dbReference>
<dbReference type="HOGENOM" id="CLU_2704622_0_0_1"/>
<accession>M2SP57</accession>
<dbReference type="AlphaFoldDB" id="M2SP57"/>
<evidence type="ECO:0000313" key="1">
    <source>
        <dbReference type="EMBL" id="EMD87115.1"/>
    </source>
</evidence>
<sequence>MLPTRACEPPLTLAAYRLLVALSTYMLHGYSCQLLPWACAGGAGAGAGAGTGAGLGAGAGAGCWSSSSYPHPY</sequence>
<protein>
    <submittedName>
        <fullName evidence="1">Uncharacterized protein</fullName>
    </submittedName>
</protein>
<keyword evidence="2" id="KW-1185">Reference proteome</keyword>
<name>M2SP57_COCH5</name>
<gene>
    <name evidence="1" type="ORF">COCHEDRAFT_1218089</name>
</gene>
<dbReference type="Proteomes" id="UP000016936">
    <property type="component" value="Unassembled WGS sequence"/>
</dbReference>
<proteinExistence type="predicted"/>
<reference evidence="1 2" key="1">
    <citation type="journal article" date="2012" name="PLoS Pathog.">
        <title>Diverse lifestyles and strategies of plant pathogenesis encoded in the genomes of eighteen Dothideomycetes fungi.</title>
        <authorList>
            <person name="Ohm R.A."/>
            <person name="Feau N."/>
            <person name="Henrissat B."/>
            <person name="Schoch C.L."/>
            <person name="Horwitz B.A."/>
            <person name="Barry K.W."/>
            <person name="Condon B.J."/>
            <person name="Copeland A.C."/>
            <person name="Dhillon B."/>
            <person name="Glaser F."/>
            <person name="Hesse C.N."/>
            <person name="Kosti I."/>
            <person name="LaButti K."/>
            <person name="Lindquist E.A."/>
            <person name="Lucas S."/>
            <person name="Salamov A.A."/>
            <person name="Bradshaw R.E."/>
            <person name="Ciuffetti L."/>
            <person name="Hamelin R.C."/>
            <person name="Kema G.H.J."/>
            <person name="Lawrence C."/>
            <person name="Scott J.A."/>
            <person name="Spatafora J.W."/>
            <person name="Turgeon B.G."/>
            <person name="de Wit P.J.G.M."/>
            <person name="Zhong S."/>
            <person name="Goodwin S.B."/>
            <person name="Grigoriev I.V."/>
        </authorList>
    </citation>
    <scope>NUCLEOTIDE SEQUENCE [LARGE SCALE GENOMIC DNA]</scope>
    <source>
        <strain evidence="2">C5 / ATCC 48332 / race O</strain>
    </source>
</reference>
<reference evidence="2" key="2">
    <citation type="journal article" date="2013" name="PLoS Genet.">
        <title>Comparative genome structure, secondary metabolite, and effector coding capacity across Cochliobolus pathogens.</title>
        <authorList>
            <person name="Condon B.J."/>
            <person name="Leng Y."/>
            <person name="Wu D."/>
            <person name="Bushley K.E."/>
            <person name="Ohm R.A."/>
            <person name="Otillar R."/>
            <person name="Martin J."/>
            <person name="Schackwitz W."/>
            <person name="Grimwood J."/>
            <person name="MohdZainudin N."/>
            <person name="Xue C."/>
            <person name="Wang R."/>
            <person name="Manning V.A."/>
            <person name="Dhillon B."/>
            <person name="Tu Z.J."/>
            <person name="Steffenson B.J."/>
            <person name="Salamov A."/>
            <person name="Sun H."/>
            <person name="Lowry S."/>
            <person name="LaButti K."/>
            <person name="Han J."/>
            <person name="Copeland A."/>
            <person name="Lindquist E."/>
            <person name="Barry K."/>
            <person name="Schmutz J."/>
            <person name="Baker S.E."/>
            <person name="Ciuffetti L.M."/>
            <person name="Grigoriev I.V."/>
            <person name="Zhong S."/>
            <person name="Turgeon B.G."/>
        </authorList>
    </citation>
    <scope>NUCLEOTIDE SEQUENCE [LARGE SCALE GENOMIC DNA]</scope>
    <source>
        <strain evidence="2">C5 / ATCC 48332 / race O</strain>
    </source>
</reference>
<organism evidence="1 2">
    <name type="scientific">Cochliobolus heterostrophus (strain C5 / ATCC 48332 / race O)</name>
    <name type="common">Southern corn leaf blight fungus</name>
    <name type="synonym">Bipolaris maydis</name>
    <dbReference type="NCBI Taxonomy" id="701091"/>
    <lineage>
        <taxon>Eukaryota</taxon>
        <taxon>Fungi</taxon>
        <taxon>Dikarya</taxon>
        <taxon>Ascomycota</taxon>
        <taxon>Pezizomycotina</taxon>
        <taxon>Dothideomycetes</taxon>
        <taxon>Pleosporomycetidae</taxon>
        <taxon>Pleosporales</taxon>
        <taxon>Pleosporineae</taxon>
        <taxon>Pleosporaceae</taxon>
        <taxon>Bipolaris</taxon>
    </lineage>
</organism>